<sequence length="409" mass="42890">MTTPRNEMTTLAGARPRRLDPEPGSRPDPARFTAHPQPAAGRAARRPTRRLVLAGVAPTVAAVAAGAVFLTVGGTDGGAGPEGGLAVSAPAAAPTSATDGPAPRTAREVLLVAAERSGTADATTDGRYRVVEREHGSLFEVGPKDRRYRVVSRTILRDWHPTSPSEVAVSASRELGAAPFSADDRAAWQADGSPTRWVEPSDPPQSEPTVISGTPGPELVRRAVRPEPAARTAKGRGSTGADGRETYYLAGGPITAAGLADVPTDPAKLKAWLFKRLNASDIESATDFNLFLSAKNLVFDLPVSSEVRAAAYRMLADVRGVTSLGAVTDQRGRAGMAVAFARKGDGGNWAQTRLIIDHRTGQALAEESWDLGTGSAPKGPGTFMSYMVVVSVTHTDDAPPAVTPEQKRR</sequence>
<proteinExistence type="predicted"/>
<feature type="transmembrane region" description="Helical" evidence="2">
    <location>
        <begin position="51"/>
        <end position="72"/>
    </location>
</feature>
<dbReference type="STRING" id="47855.GA0070606_3398"/>
<evidence type="ECO:0000313" key="4">
    <source>
        <dbReference type="Proteomes" id="UP000199001"/>
    </source>
</evidence>
<gene>
    <name evidence="3" type="ORF">GA0070606_3398</name>
</gene>
<keyword evidence="4" id="KW-1185">Reference proteome</keyword>
<keyword evidence="2" id="KW-0472">Membrane</keyword>
<evidence type="ECO:0000256" key="1">
    <source>
        <dbReference type="SAM" id="MobiDB-lite"/>
    </source>
</evidence>
<name>A0A1C6V4K4_9ACTN</name>
<feature type="region of interest" description="Disordered" evidence="1">
    <location>
        <begin position="192"/>
        <end position="244"/>
    </location>
</feature>
<reference evidence="4" key="1">
    <citation type="submission" date="2016-06" db="EMBL/GenBank/DDBJ databases">
        <authorList>
            <person name="Varghese N."/>
            <person name="Submissions Spin"/>
        </authorList>
    </citation>
    <scope>NUCLEOTIDE SEQUENCE [LARGE SCALE GENOMIC DNA]</scope>
    <source>
        <strain evidence="4">DSM 43903</strain>
    </source>
</reference>
<dbReference type="RefSeq" id="WP_141721712.1">
    <property type="nucleotide sequence ID" value="NZ_FMHZ01000002.1"/>
</dbReference>
<dbReference type="AlphaFoldDB" id="A0A1C6V4K4"/>
<protein>
    <recommendedName>
        <fullName evidence="5">CU044_5270 family protein</fullName>
    </recommendedName>
</protein>
<accession>A0A1C6V4K4</accession>
<evidence type="ECO:0000313" key="3">
    <source>
        <dbReference type="EMBL" id="SCL61188.1"/>
    </source>
</evidence>
<dbReference type="NCBIfam" id="NF038083">
    <property type="entry name" value="CU044_5270_fam"/>
    <property type="match status" value="1"/>
</dbReference>
<evidence type="ECO:0008006" key="5">
    <source>
        <dbReference type="Google" id="ProtNLM"/>
    </source>
</evidence>
<evidence type="ECO:0000256" key="2">
    <source>
        <dbReference type="SAM" id="Phobius"/>
    </source>
</evidence>
<dbReference type="InterPro" id="IPR047789">
    <property type="entry name" value="CU044_5270-like"/>
</dbReference>
<keyword evidence="2" id="KW-0812">Transmembrane</keyword>
<dbReference type="OrthoDB" id="3467914at2"/>
<organism evidence="3 4">
    <name type="scientific">Micromonospora citrea</name>
    <dbReference type="NCBI Taxonomy" id="47855"/>
    <lineage>
        <taxon>Bacteria</taxon>
        <taxon>Bacillati</taxon>
        <taxon>Actinomycetota</taxon>
        <taxon>Actinomycetes</taxon>
        <taxon>Micromonosporales</taxon>
        <taxon>Micromonosporaceae</taxon>
        <taxon>Micromonospora</taxon>
    </lineage>
</organism>
<feature type="region of interest" description="Disordered" evidence="1">
    <location>
        <begin position="1"/>
        <end position="47"/>
    </location>
</feature>
<feature type="compositionally biased region" description="Basic and acidic residues" evidence="1">
    <location>
        <begin position="17"/>
        <end position="29"/>
    </location>
</feature>
<dbReference type="Proteomes" id="UP000199001">
    <property type="component" value="Unassembled WGS sequence"/>
</dbReference>
<keyword evidence="2" id="KW-1133">Transmembrane helix</keyword>
<dbReference type="EMBL" id="FMHZ01000002">
    <property type="protein sequence ID" value="SCL61188.1"/>
    <property type="molecule type" value="Genomic_DNA"/>
</dbReference>